<comment type="caution">
    <text evidence="1">The sequence shown here is derived from an EMBL/GenBank/DDBJ whole genome shotgun (WGS) entry which is preliminary data.</text>
</comment>
<protein>
    <submittedName>
        <fullName evidence="1">Uncharacterized protein</fullName>
    </submittedName>
</protein>
<proteinExistence type="predicted"/>
<dbReference type="EMBL" id="BARW01026417">
    <property type="protein sequence ID" value="GAJ05215.1"/>
    <property type="molecule type" value="Genomic_DNA"/>
</dbReference>
<reference evidence="1" key="1">
    <citation type="journal article" date="2014" name="Front. Microbiol.">
        <title>High frequency of phylogenetically diverse reductive dehalogenase-homologous genes in deep subseafloor sedimentary metagenomes.</title>
        <authorList>
            <person name="Kawai M."/>
            <person name="Futagami T."/>
            <person name="Toyoda A."/>
            <person name="Takaki Y."/>
            <person name="Nishi S."/>
            <person name="Hori S."/>
            <person name="Arai W."/>
            <person name="Tsubouchi T."/>
            <person name="Morono Y."/>
            <person name="Uchiyama I."/>
            <person name="Ito T."/>
            <person name="Fujiyama A."/>
            <person name="Inagaki F."/>
            <person name="Takami H."/>
        </authorList>
    </citation>
    <scope>NUCLEOTIDE SEQUENCE</scope>
    <source>
        <strain evidence="1">Expedition CK06-06</strain>
    </source>
</reference>
<dbReference type="AlphaFoldDB" id="X1VES4"/>
<name>X1VES4_9ZZZZ</name>
<sequence>MTTGEKGKTQEKKEPEMVALKEVAKKAGVEPREARSILRKLAARGEGEKRQRWQFFPKEVDSVVSKIKGAVAEKAKAKEAKAAAAEEEEE</sequence>
<gene>
    <name evidence="1" type="ORF">S12H4_43093</name>
</gene>
<evidence type="ECO:0000313" key="1">
    <source>
        <dbReference type="EMBL" id="GAJ05215.1"/>
    </source>
</evidence>
<organism evidence="1">
    <name type="scientific">marine sediment metagenome</name>
    <dbReference type="NCBI Taxonomy" id="412755"/>
    <lineage>
        <taxon>unclassified sequences</taxon>
        <taxon>metagenomes</taxon>
        <taxon>ecological metagenomes</taxon>
    </lineage>
</organism>
<accession>X1VES4</accession>